<feature type="transmembrane region" description="Helical" evidence="1">
    <location>
        <begin position="20"/>
        <end position="40"/>
    </location>
</feature>
<dbReference type="EMBL" id="BAABYW010000001">
    <property type="protein sequence ID" value="GAA6410440.1"/>
    <property type="molecule type" value="Genomic_DNA"/>
</dbReference>
<protein>
    <submittedName>
        <fullName evidence="2">Uncharacterized protein</fullName>
    </submittedName>
</protein>
<organism evidence="2 3">
    <name type="scientific">Blautia hominis</name>
    <dbReference type="NCBI Taxonomy" id="2025493"/>
    <lineage>
        <taxon>Bacteria</taxon>
        <taxon>Bacillati</taxon>
        <taxon>Bacillota</taxon>
        <taxon>Clostridia</taxon>
        <taxon>Lachnospirales</taxon>
        <taxon>Lachnospiraceae</taxon>
        <taxon>Blautia</taxon>
    </lineage>
</organism>
<accession>A0ABQ0BG44</accession>
<gene>
    <name evidence="2" type="ORF">K040078D81_45570</name>
</gene>
<dbReference type="RefSeq" id="WP_390408892.1">
    <property type="nucleotide sequence ID" value="NZ_BAABYW010000001.1"/>
</dbReference>
<evidence type="ECO:0000313" key="3">
    <source>
        <dbReference type="Proteomes" id="UP001600943"/>
    </source>
</evidence>
<comment type="caution">
    <text evidence="2">The sequence shown here is derived from an EMBL/GenBank/DDBJ whole genome shotgun (WGS) entry which is preliminary data.</text>
</comment>
<reference evidence="2 3" key="1">
    <citation type="submission" date="2024-04" db="EMBL/GenBank/DDBJ databases">
        <title>Defined microbial consortia suppress multidrug-resistant proinflammatory Enterobacteriaceae via ecological control.</title>
        <authorList>
            <person name="Furuichi M."/>
            <person name="Kawaguchi T."/>
            <person name="Pust M."/>
            <person name="Yasuma K."/>
            <person name="Plichta D."/>
            <person name="Hasegawa N."/>
            <person name="Ohya T."/>
            <person name="Bhattarai S."/>
            <person name="Sasajima S."/>
            <person name="Aoto Y."/>
            <person name="Tuganbaev T."/>
            <person name="Yaginuma M."/>
            <person name="Ueda M."/>
            <person name="Okahashi N."/>
            <person name="Amafuji K."/>
            <person name="Kiridooshi Y."/>
            <person name="Sugita K."/>
            <person name="Strazar M."/>
            <person name="Skelly A."/>
            <person name="Suda W."/>
            <person name="Hattori M."/>
            <person name="Nakamoto N."/>
            <person name="Caballero S."/>
            <person name="Norman J."/>
            <person name="Olle B."/>
            <person name="Tanoue T."/>
            <person name="Arita M."/>
            <person name="Bucci V."/>
            <person name="Atarashi K."/>
            <person name="Xavier R."/>
            <person name="Honda K."/>
        </authorList>
    </citation>
    <scope>NUCLEOTIDE SEQUENCE [LARGE SCALE GENOMIC DNA]</scope>
    <source>
        <strain evidence="3">k04-0078-D8-1</strain>
    </source>
</reference>
<sequence length="44" mass="5122">MKVKKKDDNLGKAHKWSRQAIVISICALLISVTFLFIKIFELFQ</sequence>
<keyword evidence="1" id="KW-0472">Membrane</keyword>
<keyword evidence="1" id="KW-0812">Transmembrane</keyword>
<name>A0ABQ0BG44_9FIRM</name>
<keyword evidence="3" id="KW-1185">Reference proteome</keyword>
<proteinExistence type="predicted"/>
<evidence type="ECO:0000313" key="2">
    <source>
        <dbReference type="EMBL" id="GAA6410440.1"/>
    </source>
</evidence>
<evidence type="ECO:0000256" key="1">
    <source>
        <dbReference type="SAM" id="Phobius"/>
    </source>
</evidence>
<dbReference type="Proteomes" id="UP001600943">
    <property type="component" value="Unassembled WGS sequence"/>
</dbReference>
<keyword evidence="1" id="KW-1133">Transmembrane helix</keyword>